<feature type="region of interest" description="Disordered" evidence="9">
    <location>
        <begin position="591"/>
        <end position="610"/>
    </location>
</feature>
<comment type="similarity">
    <text evidence="2">Belongs to the major facilitator superfamily.</text>
</comment>
<evidence type="ECO:0000256" key="5">
    <source>
        <dbReference type="ARBA" id="ARBA00022989"/>
    </source>
</evidence>
<feature type="transmembrane region" description="Helical" evidence="10">
    <location>
        <begin position="72"/>
        <end position="91"/>
    </location>
</feature>
<feature type="transmembrane region" description="Helical" evidence="10">
    <location>
        <begin position="357"/>
        <end position="382"/>
    </location>
</feature>
<dbReference type="Proteomes" id="UP000050424">
    <property type="component" value="Unassembled WGS sequence"/>
</dbReference>
<keyword evidence="3" id="KW-0813">Transport</keyword>
<feature type="transmembrane region" description="Helical" evidence="10">
    <location>
        <begin position="135"/>
        <end position="156"/>
    </location>
</feature>
<evidence type="ECO:0000256" key="7">
    <source>
        <dbReference type="ARBA" id="ARBA00023136"/>
    </source>
</evidence>
<dbReference type="SUPFAM" id="SSF103473">
    <property type="entry name" value="MFS general substrate transporter"/>
    <property type="match status" value="1"/>
</dbReference>
<dbReference type="EMBL" id="LKCW01000158">
    <property type="protein sequence ID" value="KPM37666.1"/>
    <property type="molecule type" value="Genomic_DNA"/>
</dbReference>
<dbReference type="PANTHER" id="PTHR23501">
    <property type="entry name" value="MAJOR FACILITATOR SUPERFAMILY"/>
    <property type="match status" value="1"/>
</dbReference>
<dbReference type="GO" id="GO:0005768">
    <property type="term" value="C:endosome"/>
    <property type="evidence" value="ECO:0007669"/>
    <property type="project" value="TreeGrafter"/>
</dbReference>
<dbReference type="GO" id="GO:0015343">
    <property type="term" value="F:siderophore-iron transmembrane transporter activity"/>
    <property type="evidence" value="ECO:0007669"/>
    <property type="project" value="TreeGrafter"/>
</dbReference>
<proteinExistence type="inferred from homology"/>
<feature type="transmembrane region" description="Helical" evidence="10">
    <location>
        <begin position="480"/>
        <end position="507"/>
    </location>
</feature>
<keyword evidence="8" id="KW-0325">Glycoprotein</keyword>
<dbReference type="AlphaFoldDB" id="A0A0P7BB80"/>
<feature type="transmembrane region" description="Helical" evidence="10">
    <location>
        <begin position="561"/>
        <end position="580"/>
    </location>
</feature>
<name>A0A0P7BB80_9HYPO</name>
<evidence type="ECO:0000313" key="12">
    <source>
        <dbReference type="Proteomes" id="UP000050424"/>
    </source>
</evidence>
<keyword evidence="5 10" id="KW-1133">Transmembrane helix</keyword>
<dbReference type="OrthoDB" id="4088837at2759"/>
<dbReference type="Gene3D" id="1.20.1250.20">
    <property type="entry name" value="MFS general substrate transporter like domains"/>
    <property type="match status" value="2"/>
</dbReference>
<dbReference type="InterPro" id="IPR011701">
    <property type="entry name" value="MFS"/>
</dbReference>
<dbReference type="GO" id="GO:0005886">
    <property type="term" value="C:plasma membrane"/>
    <property type="evidence" value="ECO:0007669"/>
    <property type="project" value="TreeGrafter"/>
</dbReference>
<feature type="transmembrane region" description="Helical" evidence="10">
    <location>
        <begin position="419"/>
        <end position="438"/>
    </location>
</feature>
<evidence type="ECO:0000256" key="10">
    <source>
        <dbReference type="SAM" id="Phobius"/>
    </source>
</evidence>
<keyword evidence="4 10" id="KW-0812">Transmembrane</keyword>
<organism evidence="11 12">
    <name type="scientific">Neonectria ditissima</name>
    <dbReference type="NCBI Taxonomy" id="78410"/>
    <lineage>
        <taxon>Eukaryota</taxon>
        <taxon>Fungi</taxon>
        <taxon>Dikarya</taxon>
        <taxon>Ascomycota</taxon>
        <taxon>Pezizomycotina</taxon>
        <taxon>Sordariomycetes</taxon>
        <taxon>Hypocreomycetidae</taxon>
        <taxon>Hypocreales</taxon>
        <taxon>Nectriaceae</taxon>
        <taxon>Neonectria</taxon>
    </lineage>
</organism>
<evidence type="ECO:0000256" key="3">
    <source>
        <dbReference type="ARBA" id="ARBA00022448"/>
    </source>
</evidence>
<protein>
    <submittedName>
        <fullName evidence="11">Siderophore iron transporter 1</fullName>
    </submittedName>
</protein>
<dbReference type="GO" id="GO:0005774">
    <property type="term" value="C:vacuolar membrane"/>
    <property type="evidence" value="ECO:0007669"/>
    <property type="project" value="TreeGrafter"/>
</dbReference>
<dbReference type="Pfam" id="PF07690">
    <property type="entry name" value="MFS_1"/>
    <property type="match status" value="1"/>
</dbReference>
<gene>
    <name evidence="11" type="ORF">AK830_g8913</name>
</gene>
<dbReference type="FunFam" id="1.20.1250.20:FF:000197">
    <property type="entry name" value="Siderophore iron transporter 1"/>
    <property type="match status" value="1"/>
</dbReference>
<keyword evidence="6" id="KW-0406">Ion transport</keyword>
<dbReference type="PANTHER" id="PTHR23501:SF92">
    <property type="entry name" value="GLUTATHIONE EXCHANGER 1-RELATED"/>
    <property type="match status" value="1"/>
</dbReference>
<feature type="transmembrane region" description="Helical" evidence="10">
    <location>
        <begin position="278"/>
        <end position="305"/>
    </location>
</feature>
<feature type="transmembrane region" description="Helical" evidence="10">
    <location>
        <begin position="394"/>
        <end position="412"/>
    </location>
</feature>
<comment type="caution">
    <text evidence="11">The sequence shown here is derived from an EMBL/GenBank/DDBJ whole genome shotgun (WGS) entry which is preliminary data.</text>
</comment>
<sequence length="610" mass="66348">MSSPAKDADIVNSKEMDLNQPHDDPHHQPPPPQYEPAVPKSTAAALRNSDIKSPGVIRIQAISSAITKTDRIFIFLSIFLVSYAYGLDGTVRYTFQPYATSSFANHSLVSTVATLRAVIAAAAQPTSAKIADVFGRVELICLSVFFYVIGTVVESISNNVSQFAAGAIIYQIGYTMIILLVEVIVADITSTRARLFFSYIPALPFIINTWVSGDITQAVLDNSTWHWGIGMWCIIYPACAMPLIISLSIVARRAKKQGLLDNYTSTFRKLGFQNFSIALFWMLDVVGIILIIAIFALILVPLTIAGGFQAKWDAPQVVAPLVIGFVCIPVFIFWELRAPHPLMPFALMKDRAIWAPMGIAILLNFAWTMQGDFLYTVLIVAFNFSITAATRITSLYSFASVITGTLLGLVVYKIRRLKMFIVSGTLLFLVAFGLLIRYRGDPSSSGRSGVIGAQIVLGIAGGMFPYPAQASLQAYVKHEHLAVMTGLYLATYNVGSALGNAVSGAIWSQVLPSTLGKNLAGINDTLAVYTYGDPFGAAALYPMGTEERAAIVDSYQHVQRLLTITGICLCIPLIGFALCLRNPKLNDKQTLVEDDERNKTSAPTNEPVSA</sequence>
<feature type="transmembrane region" description="Helical" evidence="10">
    <location>
        <begin position="317"/>
        <end position="336"/>
    </location>
</feature>
<evidence type="ECO:0000256" key="2">
    <source>
        <dbReference type="ARBA" id="ARBA00008335"/>
    </source>
</evidence>
<evidence type="ECO:0000256" key="4">
    <source>
        <dbReference type="ARBA" id="ARBA00022692"/>
    </source>
</evidence>
<feature type="transmembrane region" description="Helical" evidence="10">
    <location>
        <begin position="195"/>
        <end position="213"/>
    </location>
</feature>
<evidence type="ECO:0000256" key="9">
    <source>
        <dbReference type="SAM" id="MobiDB-lite"/>
    </source>
</evidence>
<feature type="transmembrane region" description="Helical" evidence="10">
    <location>
        <begin position="450"/>
        <end position="468"/>
    </location>
</feature>
<feature type="transmembrane region" description="Helical" evidence="10">
    <location>
        <begin position="103"/>
        <end position="123"/>
    </location>
</feature>
<accession>A0A0P7BB80</accession>
<dbReference type="InterPro" id="IPR036259">
    <property type="entry name" value="MFS_trans_sf"/>
</dbReference>
<evidence type="ECO:0000256" key="6">
    <source>
        <dbReference type="ARBA" id="ARBA00023065"/>
    </source>
</evidence>
<evidence type="ECO:0000256" key="8">
    <source>
        <dbReference type="ARBA" id="ARBA00023180"/>
    </source>
</evidence>
<feature type="compositionally biased region" description="Polar residues" evidence="9">
    <location>
        <begin position="600"/>
        <end position="610"/>
    </location>
</feature>
<keyword evidence="7 10" id="KW-0472">Membrane</keyword>
<feature type="transmembrane region" description="Helical" evidence="10">
    <location>
        <begin position="168"/>
        <end position="188"/>
    </location>
</feature>
<evidence type="ECO:0000313" key="11">
    <source>
        <dbReference type="EMBL" id="KPM37666.1"/>
    </source>
</evidence>
<keyword evidence="12" id="KW-1185">Reference proteome</keyword>
<reference evidence="11 12" key="1">
    <citation type="submission" date="2015-09" db="EMBL/GenBank/DDBJ databases">
        <title>Draft genome of a European isolate of the apple canker pathogen Neonectria ditissima.</title>
        <authorList>
            <person name="Gomez-Cortecero A."/>
            <person name="Harrison R.J."/>
            <person name="Armitage A.D."/>
        </authorList>
    </citation>
    <scope>NUCLEOTIDE SEQUENCE [LARGE SCALE GENOMIC DNA]</scope>
    <source>
        <strain evidence="11 12">R09/05</strain>
    </source>
</reference>
<evidence type="ECO:0000256" key="1">
    <source>
        <dbReference type="ARBA" id="ARBA00004127"/>
    </source>
</evidence>
<feature type="compositionally biased region" description="Basic and acidic residues" evidence="9">
    <location>
        <begin position="1"/>
        <end position="27"/>
    </location>
</feature>
<feature type="transmembrane region" description="Helical" evidence="10">
    <location>
        <begin position="225"/>
        <end position="250"/>
    </location>
</feature>
<feature type="region of interest" description="Disordered" evidence="9">
    <location>
        <begin position="1"/>
        <end position="41"/>
    </location>
</feature>
<comment type="subcellular location">
    <subcellularLocation>
        <location evidence="1">Endomembrane system</location>
        <topology evidence="1">Multi-pass membrane protein</topology>
    </subcellularLocation>
</comment>